<comment type="caution">
    <text evidence="9">The sequence shown here is derived from an EMBL/GenBank/DDBJ whole genome shotgun (WGS) entry which is preliminary data.</text>
</comment>
<accession>A0A3N4GFF5</accession>
<dbReference type="PROSITE" id="PS00648">
    <property type="entry name" value="RIBONUCLEASE_P"/>
    <property type="match status" value="1"/>
</dbReference>
<dbReference type="Gene3D" id="3.30.230.10">
    <property type="match status" value="1"/>
</dbReference>
<dbReference type="RefSeq" id="WP_123779875.1">
    <property type="nucleotide sequence ID" value="NZ_RKMG01000012.1"/>
</dbReference>
<comment type="catalytic activity">
    <reaction evidence="7">
        <text>Endonucleolytic cleavage of RNA, removing 5'-extranucleotides from tRNA precursor.</text>
        <dbReference type="EC" id="3.1.26.5"/>
    </reaction>
</comment>
<comment type="similarity">
    <text evidence="7">Belongs to the RnpA family.</text>
</comment>
<dbReference type="InterPro" id="IPR020539">
    <property type="entry name" value="RNase_P_CS"/>
</dbReference>
<dbReference type="GO" id="GO:0000049">
    <property type="term" value="F:tRNA binding"/>
    <property type="evidence" value="ECO:0007669"/>
    <property type="project" value="UniProtKB-UniRule"/>
</dbReference>
<dbReference type="EC" id="3.1.26.5" evidence="7 8"/>
<dbReference type="GO" id="GO:0004526">
    <property type="term" value="F:ribonuclease P activity"/>
    <property type="evidence" value="ECO:0007669"/>
    <property type="project" value="UniProtKB-UniRule"/>
</dbReference>
<evidence type="ECO:0000256" key="4">
    <source>
        <dbReference type="ARBA" id="ARBA00022759"/>
    </source>
</evidence>
<dbReference type="NCBIfam" id="TIGR00188">
    <property type="entry name" value="rnpA"/>
    <property type="match status" value="1"/>
</dbReference>
<keyword evidence="4 7" id="KW-0255">Endonuclease</keyword>
<dbReference type="InterPro" id="IPR014721">
    <property type="entry name" value="Ribsml_uS5_D2-typ_fold_subgr"/>
</dbReference>
<keyword evidence="6 7" id="KW-0694">RNA-binding</keyword>
<gene>
    <name evidence="7 9" type="primary">rnpA</name>
    <name evidence="9" type="ORF">EF384_04975</name>
</gene>
<dbReference type="GO" id="GO:0042781">
    <property type="term" value="F:3'-tRNA processing endoribonuclease activity"/>
    <property type="evidence" value="ECO:0007669"/>
    <property type="project" value="TreeGrafter"/>
</dbReference>
<reference evidence="9 10" key="1">
    <citation type="submission" date="2018-11" db="EMBL/GenBank/DDBJ databases">
        <title>Aerococcus sp. SJQ22, whole genome shotgun sequence.</title>
        <authorList>
            <person name="Sun L."/>
            <person name="Gao X."/>
            <person name="Chen W."/>
            <person name="Huang K."/>
        </authorList>
    </citation>
    <scope>NUCLEOTIDE SEQUENCE [LARGE SCALE GENOMIC DNA]</scope>
    <source>
        <strain evidence="9 10">SJQ22</strain>
    </source>
</reference>
<keyword evidence="3 7" id="KW-0540">Nuclease</keyword>
<keyword evidence="2 7" id="KW-0819">tRNA processing</keyword>
<evidence type="ECO:0000256" key="7">
    <source>
        <dbReference type="HAMAP-Rule" id="MF_00227"/>
    </source>
</evidence>
<comment type="subunit">
    <text evidence="7">Consists of a catalytic RNA component (M1 or rnpB) and a protein subunit.</text>
</comment>
<evidence type="ECO:0000256" key="1">
    <source>
        <dbReference type="ARBA" id="ARBA00002663"/>
    </source>
</evidence>
<name>A0A3N4GFF5_9LACT</name>
<evidence type="ECO:0000256" key="2">
    <source>
        <dbReference type="ARBA" id="ARBA00022694"/>
    </source>
</evidence>
<dbReference type="InterPro" id="IPR000100">
    <property type="entry name" value="RNase_P"/>
</dbReference>
<evidence type="ECO:0000256" key="5">
    <source>
        <dbReference type="ARBA" id="ARBA00022801"/>
    </source>
</evidence>
<dbReference type="EMBL" id="RKMG01000012">
    <property type="protein sequence ID" value="RPA60608.1"/>
    <property type="molecule type" value="Genomic_DNA"/>
</dbReference>
<comment type="function">
    <text evidence="1 7">RNaseP catalyzes the removal of the 5'-leader sequence from pre-tRNA to produce the mature 5'-terminus. It can also cleave other RNA substrates such as 4.5S RNA. The protein component plays an auxiliary but essential role in vivo by binding to the 5'-leader sequence and broadening the substrate specificity of the ribozyme.</text>
</comment>
<dbReference type="Pfam" id="PF00825">
    <property type="entry name" value="Ribonuclease_P"/>
    <property type="match status" value="1"/>
</dbReference>
<evidence type="ECO:0000313" key="10">
    <source>
        <dbReference type="Proteomes" id="UP000273977"/>
    </source>
</evidence>
<evidence type="ECO:0000313" key="9">
    <source>
        <dbReference type="EMBL" id="RPA60608.1"/>
    </source>
</evidence>
<dbReference type="Proteomes" id="UP000273977">
    <property type="component" value="Unassembled WGS sequence"/>
</dbReference>
<dbReference type="InterPro" id="IPR020568">
    <property type="entry name" value="Ribosomal_Su5_D2-typ_SF"/>
</dbReference>
<dbReference type="PANTHER" id="PTHR33992:SF1">
    <property type="entry name" value="RIBONUCLEASE P PROTEIN COMPONENT"/>
    <property type="match status" value="1"/>
</dbReference>
<evidence type="ECO:0000256" key="6">
    <source>
        <dbReference type="ARBA" id="ARBA00022884"/>
    </source>
</evidence>
<dbReference type="PANTHER" id="PTHR33992">
    <property type="entry name" value="RIBONUCLEASE P PROTEIN COMPONENT"/>
    <property type="match status" value="1"/>
</dbReference>
<keyword evidence="5 7" id="KW-0378">Hydrolase</keyword>
<evidence type="ECO:0000256" key="3">
    <source>
        <dbReference type="ARBA" id="ARBA00022722"/>
    </source>
</evidence>
<organism evidence="9 10">
    <name type="scientific">Aerococcus agrisoli</name>
    <dbReference type="NCBI Taxonomy" id="2487350"/>
    <lineage>
        <taxon>Bacteria</taxon>
        <taxon>Bacillati</taxon>
        <taxon>Bacillota</taxon>
        <taxon>Bacilli</taxon>
        <taxon>Lactobacillales</taxon>
        <taxon>Aerococcaceae</taxon>
        <taxon>Aerococcus</taxon>
    </lineage>
</organism>
<dbReference type="GO" id="GO:0030677">
    <property type="term" value="C:ribonuclease P complex"/>
    <property type="evidence" value="ECO:0007669"/>
    <property type="project" value="TreeGrafter"/>
</dbReference>
<dbReference type="GO" id="GO:0001682">
    <property type="term" value="P:tRNA 5'-leader removal"/>
    <property type="evidence" value="ECO:0007669"/>
    <property type="project" value="UniProtKB-UniRule"/>
</dbReference>
<dbReference type="SUPFAM" id="SSF54211">
    <property type="entry name" value="Ribosomal protein S5 domain 2-like"/>
    <property type="match status" value="1"/>
</dbReference>
<keyword evidence="10" id="KW-1185">Reference proteome</keyword>
<proteinExistence type="inferred from homology"/>
<dbReference type="FunFam" id="3.30.230.10:FF:000021">
    <property type="entry name" value="Ribonuclease P protein component"/>
    <property type="match status" value="1"/>
</dbReference>
<protein>
    <recommendedName>
        <fullName evidence="7 8">Ribonuclease P protein component</fullName>
        <shortName evidence="7">RNase P protein</shortName>
        <shortName evidence="7">RNaseP protein</shortName>
        <ecNumber evidence="7 8">3.1.26.5</ecNumber>
    </recommendedName>
    <alternativeName>
        <fullName evidence="7">Protein C5</fullName>
    </alternativeName>
</protein>
<evidence type="ECO:0000256" key="8">
    <source>
        <dbReference type="NCBIfam" id="TIGR00188"/>
    </source>
</evidence>
<sequence length="121" mass="13805">MRKSFRVKSEKDFGNVFHSGQSTANRQFVVYKLKKEQAHFRIGISVGKKIGNAVTRNAVKRRIRQSITELKPQIESNYDFIVIARKPAAEMTTAEVKKSLIHVLSLAKIYRPNEEDAKSEA</sequence>
<dbReference type="HAMAP" id="MF_00227">
    <property type="entry name" value="RNase_P"/>
    <property type="match status" value="1"/>
</dbReference>
<dbReference type="AlphaFoldDB" id="A0A3N4GFF5"/>
<dbReference type="OrthoDB" id="9810867at2"/>